<dbReference type="InterPro" id="IPR012454">
    <property type="entry name" value="DUF1659"/>
</dbReference>
<dbReference type="Proteomes" id="UP000286268">
    <property type="component" value="Chromosome"/>
</dbReference>
<dbReference type="EMBL" id="CP025746">
    <property type="protein sequence ID" value="QAA32135.1"/>
    <property type="molecule type" value="Genomic_DNA"/>
</dbReference>
<evidence type="ECO:0000259" key="1">
    <source>
        <dbReference type="Pfam" id="PF07872"/>
    </source>
</evidence>
<keyword evidence="3" id="KW-1185">Reference proteome</keyword>
<name>A0A3R5U8U1_9CLOT</name>
<sequence>MAVNKVLDSTTFSMEVESGTDKTGAKIYKKKTYSGIKNTAAPESVFAVAEAIKAVLANGTRDYYLNEASKLINA</sequence>
<accession>A0A3R5U8U1</accession>
<feature type="domain" description="DUF1659" evidence="1">
    <location>
        <begin position="2"/>
        <end position="73"/>
    </location>
</feature>
<gene>
    <name evidence="2" type="ORF">C1I91_10985</name>
</gene>
<protein>
    <recommendedName>
        <fullName evidence="1">DUF1659 domain-containing protein</fullName>
    </recommendedName>
</protein>
<reference evidence="2 3" key="1">
    <citation type="submission" date="2018-01" db="EMBL/GenBank/DDBJ databases">
        <title>Genome Sequencing and Assembly of Anaerobacter polyendosporus strain CT4.</title>
        <authorList>
            <person name="Tachaapaikoon C."/>
            <person name="Sutheeworapong S."/>
            <person name="Jenjaroenpun P."/>
            <person name="Wongsurawat T."/>
            <person name="Nookeaw I."/>
            <person name="Cheawchanlertfa P."/>
            <person name="Kosugi A."/>
            <person name="Cheevadhanarak S."/>
            <person name="Ratanakhanokchai K."/>
        </authorList>
    </citation>
    <scope>NUCLEOTIDE SEQUENCE [LARGE SCALE GENOMIC DNA]</scope>
    <source>
        <strain evidence="2 3">CT4</strain>
    </source>
</reference>
<dbReference type="OrthoDB" id="1936913at2"/>
<organism evidence="2 3">
    <name type="scientific">Clostridium manihotivorum</name>
    <dbReference type="NCBI Taxonomy" id="2320868"/>
    <lineage>
        <taxon>Bacteria</taxon>
        <taxon>Bacillati</taxon>
        <taxon>Bacillota</taxon>
        <taxon>Clostridia</taxon>
        <taxon>Eubacteriales</taxon>
        <taxon>Clostridiaceae</taxon>
        <taxon>Clostridium</taxon>
    </lineage>
</organism>
<evidence type="ECO:0000313" key="2">
    <source>
        <dbReference type="EMBL" id="QAA32135.1"/>
    </source>
</evidence>
<evidence type="ECO:0000313" key="3">
    <source>
        <dbReference type="Proteomes" id="UP000286268"/>
    </source>
</evidence>
<dbReference type="RefSeq" id="WP_128212927.1">
    <property type="nucleotide sequence ID" value="NZ_CP025746.1"/>
</dbReference>
<dbReference type="KEGG" id="cmah:C1I91_10985"/>
<proteinExistence type="predicted"/>
<dbReference type="Pfam" id="PF07872">
    <property type="entry name" value="DUF1659"/>
    <property type="match status" value="1"/>
</dbReference>
<dbReference type="AlphaFoldDB" id="A0A3R5U8U1"/>